<comment type="caution">
    <text evidence="2">The sequence shown here is derived from an EMBL/GenBank/DDBJ whole genome shotgun (WGS) entry which is preliminary data.</text>
</comment>
<dbReference type="EMBL" id="SNRW01008222">
    <property type="protein sequence ID" value="KAA6379868.1"/>
    <property type="molecule type" value="Genomic_DNA"/>
</dbReference>
<evidence type="ECO:0000313" key="3">
    <source>
        <dbReference type="Proteomes" id="UP000324800"/>
    </source>
</evidence>
<dbReference type="AlphaFoldDB" id="A0A5J4VBA8"/>
<proteinExistence type="predicted"/>
<accession>A0A5J4VBA8</accession>
<organism evidence="2 3">
    <name type="scientific">Streblomastix strix</name>
    <dbReference type="NCBI Taxonomy" id="222440"/>
    <lineage>
        <taxon>Eukaryota</taxon>
        <taxon>Metamonada</taxon>
        <taxon>Preaxostyla</taxon>
        <taxon>Oxymonadida</taxon>
        <taxon>Streblomastigidae</taxon>
        <taxon>Streblomastix</taxon>
    </lineage>
</organism>
<gene>
    <name evidence="2" type="ORF">EZS28_024605</name>
</gene>
<protein>
    <submittedName>
        <fullName evidence="2">Uncharacterized protein</fullName>
    </submittedName>
</protein>
<name>A0A5J4VBA8_9EUKA</name>
<feature type="non-terminal residue" evidence="2">
    <location>
        <position position="1"/>
    </location>
</feature>
<sequence length="31" mass="3388">KKNQDVKPQEEAINSSLTKDSDRATTVGAQK</sequence>
<dbReference type="Proteomes" id="UP000324800">
    <property type="component" value="Unassembled WGS sequence"/>
</dbReference>
<feature type="region of interest" description="Disordered" evidence="1">
    <location>
        <begin position="1"/>
        <end position="31"/>
    </location>
</feature>
<evidence type="ECO:0000313" key="2">
    <source>
        <dbReference type="EMBL" id="KAA6379868.1"/>
    </source>
</evidence>
<feature type="compositionally biased region" description="Basic and acidic residues" evidence="1">
    <location>
        <begin position="1"/>
        <end position="10"/>
    </location>
</feature>
<evidence type="ECO:0000256" key="1">
    <source>
        <dbReference type="SAM" id="MobiDB-lite"/>
    </source>
</evidence>
<reference evidence="2 3" key="1">
    <citation type="submission" date="2019-03" db="EMBL/GenBank/DDBJ databases">
        <title>Single cell metagenomics reveals metabolic interactions within the superorganism composed of flagellate Streblomastix strix and complex community of Bacteroidetes bacteria on its surface.</title>
        <authorList>
            <person name="Treitli S.C."/>
            <person name="Kolisko M."/>
            <person name="Husnik F."/>
            <person name="Keeling P."/>
            <person name="Hampl V."/>
        </authorList>
    </citation>
    <scope>NUCLEOTIDE SEQUENCE [LARGE SCALE GENOMIC DNA]</scope>
    <source>
        <strain evidence="2">ST1C</strain>
    </source>
</reference>